<name>U9SQS3_RHIID</name>
<dbReference type="EMBL" id="KI298910">
    <property type="protein sequence ID" value="ERZ98259.1"/>
    <property type="molecule type" value="Genomic_DNA"/>
</dbReference>
<proteinExistence type="predicted"/>
<dbReference type="HOGENOM" id="CLU_1579363_0_0_1"/>
<reference evidence="1" key="1">
    <citation type="submission" date="2013-07" db="EMBL/GenBank/DDBJ databases">
        <title>The genome of an arbuscular mycorrhizal fungus provides insights into the evolution of the oldest plant symbiosis.</title>
        <authorList>
            <consortium name="DOE Joint Genome Institute"/>
            <person name="Tisserant E."/>
            <person name="Malbreil M."/>
            <person name="Kuo A."/>
            <person name="Kohler A."/>
            <person name="Symeonidi A."/>
            <person name="Balestrini R."/>
            <person name="Charron P."/>
            <person name="Duensing N."/>
            <person name="Frei-dit-Frey N."/>
            <person name="Gianinazzi-Pearson V."/>
            <person name="Gilbert B."/>
            <person name="Handa Y."/>
            <person name="Hijri M."/>
            <person name="Kaul R."/>
            <person name="Kawaguchi M."/>
            <person name="Krajinski F."/>
            <person name="Lammers P."/>
            <person name="Lapierre D."/>
            <person name="Masclaux F.G."/>
            <person name="Murat C."/>
            <person name="Morin E."/>
            <person name="Ndikumana S."/>
            <person name="Pagni M."/>
            <person name="Petitpierre D."/>
            <person name="Requena N."/>
            <person name="Rosikiewicz P."/>
            <person name="Riley R."/>
            <person name="Saito K."/>
            <person name="San Clemente H."/>
            <person name="Shapiro H."/>
            <person name="van Tuinen D."/>
            <person name="Becard G."/>
            <person name="Bonfante P."/>
            <person name="Paszkowski U."/>
            <person name="Shachar-Hill Y."/>
            <person name="Young J.P."/>
            <person name="Sanders I.R."/>
            <person name="Henrissat B."/>
            <person name="Rensing S.A."/>
            <person name="Grigoriev I.V."/>
            <person name="Corradi N."/>
            <person name="Roux C."/>
            <person name="Martin F."/>
        </authorList>
    </citation>
    <scope>NUCLEOTIDE SEQUENCE</scope>
    <source>
        <strain evidence="1">DAOM 197198</strain>
    </source>
</reference>
<gene>
    <name evidence="1" type="ORF">GLOINDRAFT_88573</name>
</gene>
<protein>
    <submittedName>
        <fullName evidence="1">Uncharacterized protein</fullName>
    </submittedName>
</protein>
<evidence type="ECO:0000313" key="1">
    <source>
        <dbReference type="EMBL" id="ERZ98259.1"/>
    </source>
</evidence>
<sequence>MTLFSYYTNYMIVFLKNIRTIKKVFNIKPSNGSLNIRIYFTEVNNSDSHSKRDFCNEKIANFSLTKDILSKVRHKDKLSLKARVFPLSLKLSLLKVDILHILNNDKAYIFFHMIVNKIMAVNSFNPTERVGLLIVKLESFRGITIGCYKLKSLKKDSGNRFKLLVLVAH</sequence>
<accession>U9SQS3</accession>
<dbReference type="AlphaFoldDB" id="U9SQS3"/>
<organism evidence="1">
    <name type="scientific">Rhizophagus irregularis (strain DAOM 181602 / DAOM 197198 / MUCL 43194)</name>
    <name type="common">Arbuscular mycorrhizal fungus</name>
    <name type="synonym">Glomus intraradices</name>
    <dbReference type="NCBI Taxonomy" id="747089"/>
    <lineage>
        <taxon>Eukaryota</taxon>
        <taxon>Fungi</taxon>
        <taxon>Fungi incertae sedis</taxon>
        <taxon>Mucoromycota</taxon>
        <taxon>Glomeromycotina</taxon>
        <taxon>Glomeromycetes</taxon>
        <taxon>Glomerales</taxon>
        <taxon>Glomeraceae</taxon>
        <taxon>Rhizophagus</taxon>
    </lineage>
</organism>